<evidence type="ECO:0000313" key="2">
    <source>
        <dbReference type="Proteomes" id="UP000729733"/>
    </source>
</evidence>
<reference evidence="1" key="1">
    <citation type="journal article" date="2021" name="Antonie Van Leeuwenhoek">
        <title>Draft genome and description of Waterburya agarophytonicola gen. nov. sp. nov. (Pleurocapsales, Cyanobacteria): a seaweed symbiont.</title>
        <authorList>
            <person name="Bonthond G."/>
            <person name="Shalygin S."/>
            <person name="Bayer T."/>
            <person name="Weinberger F."/>
        </authorList>
    </citation>
    <scope>NUCLEOTIDE SEQUENCE</scope>
    <source>
        <strain evidence="1">KI4</strain>
    </source>
</reference>
<gene>
    <name evidence="1" type="ORF">I4641_13775</name>
</gene>
<dbReference type="RefSeq" id="WP_229641115.1">
    <property type="nucleotide sequence ID" value="NZ_JADWDC010000034.1"/>
</dbReference>
<evidence type="ECO:0000313" key="1">
    <source>
        <dbReference type="EMBL" id="MCC0178049.1"/>
    </source>
</evidence>
<dbReference type="EMBL" id="JADWDC010000034">
    <property type="protein sequence ID" value="MCC0178049.1"/>
    <property type="molecule type" value="Genomic_DNA"/>
</dbReference>
<organism evidence="1 2">
    <name type="scientific">Waterburya agarophytonicola KI4</name>
    <dbReference type="NCBI Taxonomy" id="2874699"/>
    <lineage>
        <taxon>Bacteria</taxon>
        <taxon>Bacillati</taxon>
        <taxon>Cyanobacteriota</taxon>
        <taxon>Cyanophyceae</taxon>
        <taxon>Pleurocapsales</taxon>
        <taxon>Hyellaceae</taxon>
        <taxon>Waterburya</taxon>
        <taxon>Waterburya agarophytonicola</taxon>
    </lineage>
</organism>
<comment type="caution">
    <text evidence="1">The sequence shown here is derived from an EMBL/GenBank/DDBJ whole genome shotgun (WGS) entry which is preliminary data.</text>
</comment>
<proteinExistence type="predicted"/>
<dbReference type="AlphaFoldDB" id="A0A964FI09"/>
<protein>
    <submittedName>
        <fullName evidence="1">Uncharacterized protein</fullName>
    </submittedName>
</protein>
<accession>A0A964FI09</accession>
<name>A0A964FI09_9CYAN</name>
<keyword evidence="2" id="KW-1185">Reference proteome</keyword>
<dbReference type="Proteomes" id="UP000729733">
    <property type="component" value="Unassembled WGS sequence"/>
</dbReference>
<sequence length="127" mass="14198">MRVKGFQPFSEALPERLERSVFRVIRGAEGKAFGLFRLCDRRACMGGMQPMRVYYRNACMAVVLQPAPQGKKELSPGCDLPPPTLKSGLSRGADWGKLAGVVHSFLHSRVKRSDRLCEKLWATHAPQ</sequence>